<keyword evidence="1" id="KW-0732">Signal</keyword>
<feature type="domain" description="DUF2059" evidence="2">
    <location>
        <begin position="117"/>
        <end position="161"/>
    </location>
</feature>
<proteinExistence type="predicted"/>
<dbReference type="EMBL" id="CP034670">
    <property type="protein sequence ID" value="AZR59540.1"/>
    <property type="molecule type" value="Genomic_DNA"/>
</dbReference>
<protein>
    <submittedName>
        <fullName evidence="3">DUF2059 domain-containing protein</fullName>
    </submittedName>
</protein>
<name>A0A3S9SJ77_EIKCO</name>
<feature type="signal peptide" evidence="1">
    <location>
        <begin position="1"/>
        <end position="38"/>
    </location>
</feature>
<accession>A0A3S9SJ77</accession>
<sequence length="202" mass="23174">MLSGSPTTKRNPMPHSLRRSIFLSLALAALLIALPAAAQTPSDESLNRLIELQDTPSQIRTILSSSPDIVKQYITRRLSNDTELTPTQRTALAEVLQRYTLRADREIFQSEEVLSELRRIQYDAMRKTYTQEEVDAMIAFYGTPIGQSVLRKQGEFAKTYMPSLISMIDRHNQQAFQRLWPDLQREIEVIMRPNRPGSGKRR</sequence>
<evidence type="ECO:0000313" key="3">
    <source>
        <dbReference type="EMBL" id="AZR59540.1"/>
    </source>
</evidence>
<gene>
    <name evidence="3" type="ORF">ELB75_05570</name>
</gene>
<dbReference type="Pfam" id="PF09832">
    <property type="entry name" value="DUF2059"/>
    <property type="match status" value="1"/>
</dbReference>
<evidence type="ECO:0000313" key="4">
    <source>
        <dbReference type="Proteomes" id="UP000282435"/>
    </source>
</evidence>
<reference evidence="3 4" key="1">
    <citation type="submission" date="2018-12" db="EMBL/GenBank/DDBJ databases">
        <title>Genome sequencing of Eikenella corrodens KCOM 3110 (= JS217).</title>
        <authorList>
            <person name="Koo J.-K."/>
            <person name="Park S.-N."/>
            <person name="Lim Y.K."/>
        </authorList>
    </citation>
    <scope>NUCLEOTIDE SEQUENCE [LARGE SCALE GENOMIC DNA]</scope>
    <source>
        <strain evidence="3 4">KCOM 3110</strain>
    </source>
</reference>
<dbReference type="AlphaFoldDB" id="A0A3S9SJ77"/>
<evidence type="ECO:0000256" key="1">
    <source>
        <dbReference type="SAM" id="SignalP"/>
    </source>
</evidence>
<dbReference type="InterPro" id="IPR018637">
    <property type="entry name" value="DUF2059"/>
</dbReference>
<dbReference type="Proteomes" id="UP000282435">
    <property type="component" value="Chromosome"/>
</dbReference>
<dbReference type="OrthoDB" id="490569at2"/>
<feature type="chain" id="PRO_5019243335" evidence="1">
    <location>
        <begin position="39"/>
        <end position="202"/>
    </location>
</feature>
<evidence type="ECO:0000259" key="2">
    <source>
        <dbReference type="Pfam" id="PF09832"/>
    </source>
</evidence>
<organism evidence="3 4">
    <name type="scientific">Eikenella corrodens</name>
    <dbReference type="NCBI Taxonomy" id="539"/>
    <lineage>
        <taxon>Bacteria</taxon>
        <taxon>Pseudomonadati</taxon>
        <taxon>Pseudomonadota</taxon>
        <taxon>Betaproteobacteria</taxon>
        <taxon>Neisseriales</taxon>
        <taxon>Neisseriaceae</taxon>
        <taxon>Eikenella</taxon>
    </lineage>
</organism>